<dbReference type="Proteomes" id="UP000188147">
    <property type="component" value="Chromosome"/>
</dbReference>
<sequence length="96" mass="11675">MLYLTVKFIMTLIFWFLIFNLFNFIFEKQKAKNDGVVKFVNQLRSTQYIVFILSVLLIGFLLNLFITQGDFYYKWLCIYSIVLIYLLCLNKYRDKQ</sequence>
<feature type="transmembrane region" description="Helical" evidence="1">
    <location>
        <begin position="6"/>
        <end position="26"/>
    </location>
</feature>
<gene>
    <name evidence="2" type="ORF">A9176_00560</name>
</gene>
<reference evidence="2 3" key="1">
    <citation type="submission" date="2016-06" db="EMBL/GenBank/DDBJ databases">
        <authorList>
            <person name="Kim H.J."/>
        </authorList>
    </citation>
    <scope>NUCLEOTIDE SEQUENCE [LARGE SCALE GENOMIC DNA]</scope>
    <source>
        <strain evidence="2 3">KFRI01</strain>
    </source>
</reference>
<organism evidence="2 3">
    <name type="scientific">Leuconostoc garlicum</name>
    <dbReference type="NCBI Taxonomy" id="255248"/>
    <lineage>
        <taxon>Bacteria</taxon>
        <taxon>Bacillati</taxon>
        <taxon>Bacillota</taxon>
        <taxon>Bacilli</taxon>
        <taxon>Lactobacillales</taxon>
        <taxon>Lactobacillaceae</taxon>
        <taxon>Leuconostoc</taxon>
    </lineage>
</organism>
<proteinExistence type="predicted"/>
<evidence type="ECO:0008006" key="4">
    <source>
        <dbReference type="Google" id="ProtNLM"/>
    </source>
</evidence>
<keyword evidence="1" id="KW-0472">Membrane</keyword>
<keyword evidence="3" id="KW-1185">Reference proteome</keyword>
<evidence type="ECO:0000313" key="2">
    <source>
        <dbReference type="EMBL" id="AQN78980.1"/>
    </source>
</evidence>
<name>A0ABM6HRI9_9LACO</name>
<keyword evidence="1" id="KW-0812">Transmembrane</keyword>
<evidence type="ECO:0000256" key="1">
    <source>
        <dbReference type="SAM" id="Phobius"/>
    </source>
</evidence>
<accession>A0ABM6HRI9</accession>
<dbReference type="EMBL" id="CP016329">
    <property type="protein sequence ID" value="AQN78980.1"/>
    <property type="molecule type" value="Genomic_DNA"/>
</dbReference>
<feature type="transmembrane region" description="Helical" evidence="1">
    <location>
        <begin position="47"/>
        <end position="66"/>
    </location>
</feature>
<feature type="transmembrane region" description="Helical" evidence="1">
    <location>
        <begin position="72"/>
        <end position="89"/>
    </location>
</feature>
<evidence type="ECO:0000313" key="3">
    <source>
        <dbReference type="Proteomes" id="UP000188147"/>
    </source>
</evidence>
<protein>
    <recommendedName>
        <fullName evidence="4">DUF3784 domain-containing protein</fullName>
    </recommendedName>
</protein>
<keyword evidence="1" id="KW-1133">Transmembrane helix</keyword>